<dbReference type="RefSeq" id="WP_208889915.1">
    <property type="nucleotide sequence ID" value="NZ_CP019336.1"/>
</dbReference>
<evidence type="ECO:0000313" key="2">
    <source>
        <dbReference type="Proteomes" id="UP000232721"/>
    </source>
</evidence>
<evidence type="ECO:0000313" key="1">
    <source>
        <dbReference type="EMBL" id="AUC20619.1"/>
    </source>
</evidence>
<gene>
    <name evidence="1" type="ORF">BTO15_00145</name>
</gene>
<keyword evidence="2" id="KW-1185">Reference proteome</keyword>
<dbReference type="EMBL" id="CP019336">
    <property type="protein sequence ID" value="AUC20619.1"/>
    <property type="molecule type" value="Genomic_DNA"/>
</dbReference>
<proteinExistence type="predicted"/>
<protein>
    <recommendedName>
        <fullName evidence="3">ApeA N-terminal domain-containing protein</fullName>
    </recommendedName>
</protein>
<organism evidence="1 2">
    <name type="scientific">Polaribacter sejongensis</name>
    <dbReference type="NCBI Taxonomy" id="985043"/>
    <lineage>
        <taxon>Bacteria</taxon>
        <taxon>Pseudomonadati</taxon>
        <taxon>Bacteroidota</taxon>
        <taxon>Flavobacteriia</taxon>
        <taxon>Flavobacteriales</taxon>
        <taxon>Flavobacteriaceae</taxon>
    </lineage>
</organism>
<reference evidence="1 2" key="1">
    <citation type="submission" date="2017-02" db="EMBL/GenBank/DDBJ databases">
        <title>Trade-off between light-utilization and light-protection in marine flavobacteria.</title>
        <authorList>
            <person name="Kumagai Y."/>
            <person name="Yoshizawa S."/>
            <person name="Kogure K."/>
            <person name="Iwasaki W."/>
        </authorList>
    </citation>
    <scope>NUCLEOTIDE SEQUENCE [LARGE SCALE GENOMIC DNA]</scope>
    <source>
        <strain evidence="1 2">KCTC 23670</strain>
    </source>
</reference>
<name>A0ABM6PV87_9FLAO</name>
<feature type="non-terminal residue" evidence="1">
    <location>
        <position position="1"/>
    </location>
</feature>
<accession>A0ABM6PV87</accession>
<evidence type="ECO:0008006" key="3">
    <source>
        <dbReference type="Google" id="ProtNLM"/>
    </source>
</evidence>
<dbReference type="Proteomes" id="UP000232721">
    <property type="component" value="Chromosome"/>
</dbReference>
<sequence length="279" mass="33561">QTLEKKMISRKQFADIDKEIKDSIEESLDKLKTEDFSNYILFLADAQYVENNNSNLDPFCIDYRIDGYQDSTRIEFLSQFLTNYYSFPENTLSTDDNSYRMNIELMVYTHVWESKSFLKKLYRLAHLNNNEEYDWDVNVPPMGKHDFIIDKIRKVFNNNNLKIWEVIKKGFHTSLRNAFAHSEYSFDRMNNNNRINLYNYGGKKWELQTITFDEWSLRFVYSALLGYHFLKIIMERRLNLIEQNDTDIFTIKYPKKSKNFIDRKIKYSQNGNGFSFVHE</sequence>